<dbReference type="FunFam" id="2.60.120.330:FF:000003">
    <property type="entry name" value="Gibberellin 20 oxidase 2"/>
    <property type="match status" value="1"/>
</dbReference>
<dbReference type="GO" id="GO:0009686">
    <property type="term" value="P:gibberellin biosynthetic process"/>
    <property type="evidence" value="ECO:0007669"/>
    <property type="project" value="UniProtKB-ARBA"/>
</dbReference>
<organism evidence="11">
    <name type="scientific">Prunus dulcis</name>
    <name type="common">Almond</name>
    <name type="synonym">Amygdalus dulcis</name>
    <dbReference type="NCBI Taxonomy" id="3755"/>
    <lineage>
        <taxon>Eukaryota</taxon>
        <taxon>Viridiplantae</taxon>
        <taxon>Streptophyta</taxon>
        <taxon>Embryophyta</taxon>
        <taxon>Tracheophyta</taxon>
        <taxon>Spermatophyta</taxon>
        <taxon>Magnoliopsida</taxon>
        <taxon>eudicotyledons</taxon>
        <taxon>Gunneridae</taxon>
        <taxon>Pentapetalae</taxon>
        <taxon>rosids</taxon>
        <taxon>fabids</taxon>
        <taxon>Rosales</taxon>
        <taxon>Rosaceae</taxon>
        <taxon>Amygdaloideae</taxon>
        <taxon>Amygdaleae</taxon>
        <taxon>Prunus</taxon>
    </lineage>
</organism>
<comment type="similarity">
    <text evidence="7">Belongs to the iron/ascorbate-dependent oxidoreductase family. GA20OX subfamily.</text>
</comment>
<dbReference type="Gene3D" id="2.60.120.330">
    <property type="entry name" value="B-lactam Antibiotic, Isopenicillin N Synthase, Chain"/>
    <property type="match status" value="1"/>
</dbReference>
<dbReference type="InterPro" id="IPR027443">
    <property type="entry name" value="IPNS-like_sf"/>
</dbReference>
<proteinExistence type="inferred from homology"/>
<keyword evidence="5 9" id="KW-0408">Iron</keyword>
<evidence type="ECO:0000256" key="3">
    <source>
        <dbReference type="ARBA" id="ARBA00022723"/>
    </source>
</evidence>
<dbReference type="InterPro" id="IPR044861">
    <property type="entry name" value="IPNS-like_FE2OG_OXY"/>
</dbReference>
<dbReference type="AlphaFoldDB" id="A0A4Y1QVJ4"/>
<evidence type="ECO:0000256" key="7">
    <source>
        <dbReference type="ARBA" id="ARBA00043997"/>
    </source>
</evidence>
<reference evidence="11" key="1">
    <citation type="journal article" date="2019" name="Science">
        <title>Mutation of a bHLH transcription factor allowed almond domestication.</title>
        <authorList>
            <person name="Sanchez-Perez R."/>
            <person name="Pavan S."/>
            <person name="Mazzeo R."/>
            <person name="Moldovan C."/>
            <person name="Aiese Cigliano R."/>
            <person name="Del Cueto J."/>
            <person name="Ricciardi F."/>
            <person name="Lotti C."/>
            <person name="Ricciardi L."/>
            <person name="Dicenta F."/>
            <person name="Lopez-Marques R.L."/>
            <person name="Lindberg Moller B."/>
        </authorList>
    </citation>
    <scope>NUCLEOTIDE SEQUENCE</scope>
</reference>
<protein>
    <submittedName>
        <fullName evidence="11">Gibberellin 20-oxidase 3</fullName>
    </submittedName>
</protein>
<dbReference type="EMBL" id="AP019297">
    <property type="protein sequence ID" value="BBG95883.1"/>
    <property type="molecule type" value="Genomic_DNA"/>
</dbReference>
<dbReference type="GO" id="GO:0046872">
    <property type="term" value="F:metal ion binding"/>
    <property type="evidence" value="ECO:0007669"/>
    <property type="project" value="UniProtKB-KW"/>
</dbReference>
<dbReference type="Pfam" id="PF14226">
    <property type="entry name" value="DIOX_N"/>
    <property type="match status" value="1"/>
</dbReference>
<accession>A0A4Y1QVJ4</accession>
<comment type="catalytic activity">
    <reaction evidence="8">
        <text>gibberellin A12 + 2 2-oxoglutarate + 3 O2 + H(+) = gibberellin A9 + 2 succinate + 3 CO2 + 2 H2O</text>
        <dbReference type="Rhea" id="RHEA:60772"/>
        <dbReference type="ChEBI" id="CHEBI:15377"/>
        <dbReference type="ChEBI" id="CHEBI:15378"/>
        <dbReference type="ChEBI" id="CHEBI:15379"/>
        <dbReference type="ChEBI" id="CHEBI:16526"/>
        <dbReference type="ChEBI" id="CHEBI:16810"/>
        <dbReference type="ChEBI" id="CHEBI:30031"/>
        <dbReference type="ChEBI" id="CHEBI:58627"/>
        <dbReference type="ChEBI" id="CHEBI:73255"/>
    </reaction>
    <physiologicalReaction direction="left-to-right" evidence="8">
        <dbReference type="Rhea" id="RHEA:60773"/>
    </physiologicalReaction>
</comment>
<feature type="non-terminal residue" evidence="11">
    <location>
        <position position="1"/>
    </location>
</feature>
<evidence type="ECO:0000256" key="4">
    <source>
        <dbReference type="ARBA" id="ARBA00023002"/>
    </source>
</evidence>
<feature type="domain" description="Fe2OG dioxygenase" evidence="10">
    <location>
        <begin position="254"/>
        <end position="354"/>
    </location>
</feature>
<dbReference type="SUPFAM" id="SSF51197">
    <property type="entry name" value="Clavaminate synthase-like"/>
    <property type="match status" value="1"/>
</dbReference>
<dbReference type="PROSITE" id="PS51471">
    <property type="entry name" value="FE2OG_OXY"/>
    <property type="match status" value="1"/>
</dbReference>
<keyword evidence="4 9" id="KW-0560">Oxidoreductase</keyword>
<dbReference type="Pfam" id="PF03171">
    <property type="entry name" value="2OG-FeII_Oxy"/>
    <property type="match status" value="1"/>
</dbReference>
<evidence type="ECO:0000256" key="8">
    <source>
        <dbReference type="ARBA" id="ARBA00050508"/>
    </source>
</evidence>
<comment type="pathway">
    <text evidence="6">Plant hormone biosynthesis; gibberellin biosynthesis.</text>
</comment>
<sequence>VVFPDPIWIVYKFPAYLHLFSIVRISLSILSKKEKRKLSNMASSPSVLLSSPPPTAKDGSRFIDSNYLQKQSHVPANFKWPEEDAASAQEELNAPVVDLEGFFNCDVVATENAAKLIRSSCLRHGFFQVTNHRVDADLIQLAYDHVDDFFNLPIEEKIKVQRRPGSPYGYSGAHMDRFSSNLPWKETFSFAFQDGPEKTVADYFKFTISKDFEQTGLVYQKYSEAMHSLSLSIMELLAIGLGVDRMLYREFFEDAVSIMRTNLYPTCQEPNLSLGTGPHCDPNALTILHQDLVGGLDVFVDNKWHKVRPVLGALVINIGDVFAALSNGIYRSCLHRAAVNSHKERRSLVFFMCPRADKVVKPAEELVRKGEGGTRKFPDFTWSDLLEFTQNHYRVNETTLENFTDWFLSADRSNFKPTHFKPTH</sequence>
<keyword evidence="3 9" id="KW-0479">Metal-binding</keyword>
<comment type="cofactor">
    <cofactor evidence="1">
        <name>L-ascorbate</name>
        <dbReference type="ChEBI" id="CHEBI:38290"/>
    </cofactor>
</comment>
<evidence type="ECO:0000259" key="10">
    <source>
        <dbReference type="PROSITE" id="PS51471"/>
    </source>
</evidence>
<evidence type="ECO:0000256" key="2">
    <source>
        <dbReference type="ARBA" id="ARBA00004972"/>
    </source>
</evidence>
<evidence type="ECO:0000256" key="6">
    <source>
        <dbReference type="ARBA" id="ARBA00037909"/>
    </source>
</evidence>
<evidence type="ECO:0000313" key="11">
    <source>
        <dbReference type="EMBL" id="BBG95883.1"/>
    </source>
</evidence>
<dbReference type="PANTHER" id="PTHR47990">
    <property type="entry name" value="2-OXOGLUTARATE (2OG) AND FE(II)-DEPENDENT OXYGENASE SUPERFAMILY PROTEIN-RELATED"/>
    <property type="match status" value="1"/>
</dbReference>
<dbReference type="GO" id="GO:0045544">
    <property type="term" value="F:gibberellin 20-oxidase activity"/>
    <property type="evidence" value="ECO:0007669"/>
    <property type="project" value="UniProtKB-ARBA"/>
</dbReference>
<evidence type="ECO:0000256" key="9">
    <source>
        <dbReference type="RuleBase" id="RU003682"/>
    </source>
</evidence>
<comment type="pathway">
    <text evidence="2">Hormone biosynthesis.</text>
</comment>
<dbReference type="InterPro" id="IPR005123">
    <property type="entry name" value="Oxoglu/Fe-dep_dioxygenase_dom"/>
</dbReference>
<gene>
    <name evidence="11" type="ORF">Prudu_004542</name>
</gene>
<dbReference type="InterPro" id="IPR026992">
    <property type="entry name" value="DIOX_N"/>
</dbReference>
<name>A0A4Y1QVJ4_PRUDU</name>
<evidence type="ECO:0000256" key="1">
    <source>
        <dbReference type="ARBA" id="ARBA00001961"/>
    </source>
</evidence>
<evidence type="ECO:0000256" key="5">
    <source>
        <dbReference type="ARBA" id="ARBA00023004"/>
    </source>
</evidence>
<dbReference type="InterPro" id="IPR050231">
    <property type="entry name" value="Iron_ascorbate_oxido_reductase"/>
</dbReference>